<evidence type="ECO:0000259" key="4">
    <source>
        <dbReference type="Pfam" id="PF03486"/>
    </source>
</evidence>
<dbReference type="PANTHER" id="PTHR42887:SF1">
    <property type="entry name" value="BLR3961 PROTEIN"/>
    <property type="match status" value="1"/>
</dbReference>
<name>A0A367XAL8_9PROT</name>
<dbReference type="SUPFAM" id="SSF51905">
    <property type="entry name" value="FAD/NAD(P)-binding domain"/>
    <property type="match status" value="1"/>
</dbReference>
<feature type="domain" description="RsdA/BaiN/AoA(So)-like Rossmann fold-like" evidence="4">
    <location>
        <begin position="17"/>
        <end position="405"/>
    </location>
</feature>
<dbReference type="Pfam" id="PF03486">
    <property type="entry name" value="HI0933_like"/>
    <property type="match status" value="1"/>
</dbReference>
<reference evidence="6 7" key="1">
    <citation type="submission" date="2014-07" db="EMBL/GenBank/DDBJ databases">
        <title>Draft genome sequence of Thalassospira xiamenensis IB13.</title>
        <authorList>
            <person name="Lai Q."/>
            <person name="Shao Z."/>
        </authorList>
    </citation>
    <scope>NUCLEOTIDE SEQUENCE [LARGE SCALE GENOMIC DNA]</scope>
    <source>
        <strain evidence="6 7">IB13</strain>
    </source>
</reference>
<dbReference type="Pfam" id="PF22780">
    <property type="entry name" value="HI0933_like_1st"/>
    <property type="match status" value="1"/>
</dbReference>
<keyword evidence="2" id="KW-0285">Flavoprotein</keyword>
<evidence type="ECO:0000259" key="5">
    <source>
        <dbReference type="Pfam" id="PF22780"/>
    </source>
</evidence>
<dbReference type="Gene3D" id="3.50.50.60">
    <property type="entry name" value="FAD/NAD(P)-binding domain"/>
    <property type="match status" value="1"/>
</dbReference>
<evidence type="ECO:0000256" key="2">
    <source>
        <dbReference type="ARBA" id="ARBA00022630"/>
    </source>
</evidence>
<evidence type="ECO:0000256" key="1">
    <source>
        <dbReference type="ARBA" id="ARBA00001974"/>
    </source>
</evidence>
<feature type="domain" description="RsdA/BaiN/AoA(So)-like insert" evidence="5">
    <location>
        <begin position="203"/>
        <end position="358"/>
    </location>
</feature>
<dbReference type="InterPro" id="IPR055178">
    <property type="entry name" value="RsdA/BaiN/AoA(So)-like_dom"/>
</dbReference>
<dbReference type="NCBIfam" id="TIGR03862">
    <property type="entry name" value="flavo_PP4765"/>
    <property type="match status" value="1"/>
</dbReference>
<dbReference type="InterPro" id="IPR057661">
    <property type="entry name" value="RsdA/BaiN/AoA(So)_Rossmann"/>
</dbReference>
<dbReference type="AlphaFoldDB" id="A0A367XAL8"/>
<dbReference type="Gene3D" id="2.40.30.10">
    <property type="entry name" value="Translation factors"/>
    <property type="match status" value="1"/>
</dbReference>
<dbReference type="InterPro" id="IPR036188">
    <property type="entry name" value="FAD/NAD-bd_sf"/>
</dbReference>
<sequence length="417" mass="44884">MSSNPNTPAPKPNGKTAMIIGAGPAGLMAAERLAGSGHAVTIYEGMPSAGRKFLMAGKSGLNITHAEDLETFLSRYGTSRARLEPHLRKFGPNEIRDWCAGLGIETFVGSSGRVFPTAMKASPLLRAWLRRLDGLGCKIHYRHYWTGWDENENAVFKTPDGEVTAKADITVLALGGGSWKRLGSDGKWMEILKSAGIRCNPFKPANCGFDVAWTDHLIDKCAGSPVKAVTLTVKTKSGPQTVRGEFVISRTGIEGSAVYAISAALRDQWLETGDANVTLDLTPDRDLADVTARLAKPRGKNSLGNHLRKTLGLDATKTALVFETTPRETLSDPAKLATAIKALPLKITKPRPIDEAISTAGGVAWEELDDTFQLKKRPGTYCLGEMVDWEAPTGGYLLSGCFSYSIQKASALRAVIK</sequence>
<evidence type="ECO:0000313" key="7">
    <source>
        <dbReference type="Proteomes" id="UP000252266"/>
    </source>
</evidence>
<gene>
    <name evidence="6" type="ORF">TH44_14565</name>
</gene>
<dbReference type="InterPro" id="IPR022460">
    <property type="entry name" value="Flavoprotein_PP4765"/>
</dbReference>
<evidence type="ECO:0000313" key="6">
    <source>
        <dbReference type="EMBL" id="RCK49811.1"/>
    </source>
</evidence>
<organism evidence="6 7">
    <name type="scientific">Thalassospira xiamenensis</name>
    <dbReference type="NCBI Taxonomy" id="220697"/>
    <lineage>
        <taxon>Bacteria</taxon>
        <taxon>Pseudomonadati</taxon>
        <taxon>Pseudomonadota</taxon>
        <taxon>Alphaproteobacteria</taxon>
        <taxon>Rhodospirillales</taxon>
        <taxon>Thalassospiraceae</taxon>
        <taxon>Thalassospira</taxon>
    </lineage>
</organism>
<evidence type="ECO:0000256" key="3">
    <source>
        <dbReference type="ARBA" id="ARBA00022827"/>
    </source>
</evidence>
<dbReference type="InterPro" id="IPR004792">
    <property type="entry name" value="BaiN-like"/>
</dbReference>
<dbReference type="SUPFAM" id="SSF160996">
    <property type="entry name" value="HI0933 insert domain-like"/>
    <property type="match status" value="1"/>
</dbReference>
<accession>A0A367XAL8</accession>
<dbReference type="EMBL" id="JPWJ01000007">
    <property type="protein sequence ID" value="RCK49811.1"/>
    <property type="molecule type" value="Genomic_DNA"/>
</dbReference>
<keyword evidence="3" id="KW-0274">FAD</keyword>
<dbReference type="Proteomes" id="UP000252266">
    <property type="component" value="Unassembled WGS sequence"/>
</dbReference>
<protein>
    <submittedName>
        <fullName evidence="6">NAD(FAD)-utilizing dehydrogenase</fullName>
    </submittedName>
</protein>
<dbReference type="NCBIfam" id="TIGR00275">
    <property type="entry name" value="aminoacetone oxidase family FAD-binding enzyme"/>
    <property type="match status" value="1"/>
</dbReference>
<dbReference type="Gene3D" id="1.10.8.260">
    <property type="entry name" value="HI0933 insert domain-like"/>
    <property type="match status" value="1"/>
</dbReference>
<dbReference type="PANTHER" id="PTHR42887">
    <property type="entry name" value="OS12G0638800 PROTEIN"/>
    <property type="match status" value="1"/>
</dbReference>
<dbReference type="RefSeq" id="WP_062961397.1">
    <property type="nucleotide sequence ID" value="NZ_JPWJ01000007.1"/>
</dbReference>
<dbReference type="InterPro" id="IPR023166">
    <property type="entry name" value="BaiN-like_dom_sf"/>
</dbReference>
<proteinExistence type="predicted"/>
<comment type="caution">
    <text evidence="6">The sequence shown here is derived from an EMBL/GenBank/DDBJ whole genome shotgun (WGS) entry which is preliminary data.</text>
</comment>
<comment type="cofactor">
    <cofactor evidence="1">
        <name>FAD</name>
        <dbReference type="ChEBI" id="CHEBI:57692"/>
    </cofactor>
</comment>